<dbReference type="STRING" id="1196324.A374_13920"/>
<feature type="chain" id="PRO_5003713272" evidence="1">
    <location>
        <begin position="25"/>
        <end position="333"/>
    </location>
</feature>
<dbReference type="EMBL" id="AKKV01000030">
    <property type="protein sequence ID" value="EIT84794.1"/>
    <property type="molecule type" value="Genomic_DNA"/>
</dbReference>
<keyword evidence="4" id="KW-1185">Reference proteome</keyword>
<feature type="signal peptide" evidence="1">
    <location>
        <begin position="1"/>
        <end position="24"/>
    </location>
</feature>
<proteinExistence type="predicted"/>
<feature type="domain" description="Mannosyl-glycoprotein endo-beta-N-acetylglucosamidase-like" evidence="2">
    <location>
        <begin position="170"/>
        <end position="322"/>
    </location>
</feature>
<dbReference type="RefSeq" id="WP_007202862.1">
    <property type="nucleotide sequence ID" value="NZ_AKKV01000030.1"/>
</dbReference>
<dbReference type="PATRIC" id="fig|1196324.3.peg.2847"/>
<dbReference type="AlphaFoldDB" id="I8AH86"/>
<gene>
    <name evidence="3" type="ORF">A374_13920</name>
</gene>
<dbReference type="GO" id="GO:0004040">
    <property type="term" value="F:amidase activity"/>
    <property type="evidence" value="ECO:0007669"/>
    <property type="project" value="InterPro"/>
</dbReference>
<protein>
    <submittedName>
        <fullName evidence="3">Mannosyl-glycoprotein endo-beta-N-acetylglucosaminidase</fullName>
    </submittedName>
</protein>
<dbReference type="Proteomes" id="UP000004080">
    <property type="component" value="Unassembled WGS sequence"/>
</dbReference>
<dbReference type="Pfam" id="PF01832">
    <property type="entry name" value="Glucosaminidase"/>
    <property type="match status" value="1"/>
</dbReference>
<dbReference type="eggNOG" id="COG4193">
    <property type="taxonomic scope" value="Bacteria"/>
</dbReference>
<evidence type="ECO:0000313" key="3">
    <source>
        <dbReference type="EMBL" id="EIT84794.1"/>
    </source>
</evidence>
<evidence type="ECO:0000259" key="2">
    <source>
        <dbReference type="SMART" id="SM00047"/>
    </source>
</evidence>
<dbReference type="Gene3D" id="1.10.530.10">
    <property type="match status" value="1"/>
</dbReference>
<sequence>MKIILLVSLLLFTLLNFFQSHAFAAVSMTKRIVTYPLTLDEMVQMQMKTQPQTDHRYSMFVRGNTIQPVNDHIGIVIKDETTIKNAPTPSSWTINTVKKGDQLSLLSKVKGKDGSHWFRVLHSKQWFYAHPKDVRYNLDPSTFLANTVQSLQFAKLSQSANLQVNEVNNALLKGKGILEGTAKVFISAAKKYRLNEVYLLSHALLETGNGASALANGISYKGKTVFNMYGIGAVDHRPLEGGAKYAYEHGWFTREQAIRGGAAYIGANYIKNGQDTLYKMRWNPEGAMKLRYASHQYASDVRWATKQVTYMSQLYKMLSSYHLSLEIPAYQKR</sequence>
<keyword evidence="1" id="KW-0732">Signal</keyword>
<accession>I8AH86</accession>
<organism evidence="3 4">
    <name type="scientific">Fictibacillus macauensis ZFHKF-1</name>
    <dbReference type="NCBI Taxonomy" id="1196324"/>
    <lineage>
        <taxon>Bacteria</taxon>
        <taxon>Bacillati</taxon>
        <taxon>Bacillota</taxon>
        <taxon>Bacilli</taxon>
        <taxon>Bacillales</taxon>
        <taxon>Fictibacillaceae</taxon>
        <taxon>Fictibacillus</taxon>
    </lineage>
</organism>
<dbReference type="OrthoDB" id="9816557at2"/>
<dbReference type="SMART" id="SM00047">
    <property type="entry name" value="LYZ2"/>
    <property type="match status" value="1"/>
</dbReference>
<reference evidence="3 4" key="1">
    <citation type="journal article" date="2012" name="J. Bacteriol.">
        <title>Genome of Bacillus macauensis ZFHKF-1, a Long-Chain-Forming Bacterium.</title>
        <authorList>
            <person name="Cai L."/>
            <person name="Zhang T."/>
        </authorList>
    </citation>
    <scope>NUCLEOTIDE SEQUENCE [LARGE SCALE GENOMIC DNA]</scope>
    <source>
        <strain evidence="3 4">ZFHKF-1</strain>
    </source>
</reference>
<evidence type="ECO:0000313" key="4">
    <source>
        <dbReference type="Proteomes" id="UP000004080"/>
    </source>
</evidence>
<name>I8AH86_9BACL</name>
<comment type="caution">
    <text evidence="3">The sequence shown here is derived from an EMBL/GenBank/DDBJ whole genome shotgun (WGS) entry which is preliminary data.</text>
</comment>
<evidence type="ECO:0000256" key="1">
    <source>
        <dbReference type="SAM" id="SignalP"/>
    </source>
</evidence>
<dbReference type="InterPro" id="IPR002901">
    <property type="entry name" value="MGlyc_endo_b_GlcNAc-like_dom"/>
</dbReference>